<accession>A0ACB7PM01</accession>
<keyword evidence="2" id="KW-1185">Reference proteome</keyword>
<sequence length="315" mass="33735">MTAVPAAVPLIVPAASPLVRQAVAAVAGVTTAFLAKDKIREHIQGNSQSDNRVEPAPPKPPARKSESGPCPAPTFEAEVRSNQVASNTASIAAINAATPDAAMPDAFEIRPSARPVSVRYEEGGSWRIELPFPWSIGVAAGYLLYTAFASSDPRSPAADASTTSFAPRSRSSPPAPFRATTNAGGTTVTPPTPPSDDGSDSDEYPKAGRKELKKLLEAEGKEIYEKLKAKANADDSPGASRKVWKNKDFRIDNGHRDEKRGVRHWEFQVNGEAQSTTAKRIRGGSRRGTHQIGFSCVDNHFIDREATVLRSLVLL</sequence>
<reference evidence="1 2" key="1">
    <citation type="journal article" date="2021" name="Nat. Commun.">
        <title>Genetic determinants of endophytism in the Arabidopsis root mycobiome.</title>
        <authorList>
            <person name="Mesny F."/>
            <person name="Miyauchi S."/>
            <person name="Thiergart T."/>
            <person name="Pickel B."/>
            <person name="Atanasova L."/>
            <person name="Karlsson M."/>
            <person name="Huettel B."/>
            <person name="Barry K.W."/>
            <person name="Haridas S."/>
            <person name="Chen C."/>
            <person name="Bauer D."/>
            <person name="Andreopoulos W."/>
            <person name="Pangilinan J."/>
            <person name="LaButti K."/>
            <person name="Riley R."/>
            <person name="Lipzen A."/>
            <person name="Clum A."/>
            <person name="Drula E."/>
            <person name="Henrissat B."/>
            <person name="Kohler A."/>
            <person name="Grigoriev I.V."/>
            <person name="Martin F.M."/>
            <person name="Hacquard S."/>
        </authorList>
    </citation>
    <scope>NUCLEOTIDE SEQUENCE [LARGE SCALE GENOMIC DNA]</scope>
    <source>
        <strain evidence="1 2">MPI-SDFR-AT-0079</strain>
    </source>
</reference>
<organism evidence="1 2">
    <name type="scientific">Chaetomium tenue</name>
    <dbReference type="NCBI Taxonomy" id="1854479"/>
    <lineage>
        <taxon>Eukaryota</taxon>
        <taxon>Fungi</taxon>
        <taxon>Dikarya</taxon>
        <taxon>Ascomycota</taxon>
        <taxon>Pezizomycotina</taxon>
        <taxon>Sordariomycetes</taxon>
        <taxon>Sordariomycetidae</taxon>
        <taxon>Sordariales</taxon>
        <taxon>Chaetomiaceae</taxon>
        <taxon>Chaetomium</taxon>
    </lineage>
</organism>
<dbReference type="Proteomes" id="UP000724584">
    <property type="component" value="Unassembled WGS sequence"/>
</dbReference>
<gene>
    <name evidence="1" type="ORF">F5144DRAFT_542550</name>
</gene>
<proteinExistence type="predicted"/>
<protein>
    <submittedName>
        <fullName evidence="1">Uncharacterized protein</fullName>
    </submittedName>
</protein>
<evidence type="ECO:0000313" key="1">
    <source>
        <dbReference type="EMBL" id="KAH6649345.1"/>
    </source>
</evidence>
<evidence type="ECO:0000313" key="2">
    <source>
        <dbReference type="Proteomes" id="UP000724584"/>
    </source>
</evidence>
<dbReference type="EMBL" id="JAGIZQ010000001">
    <property type="protein sequence ID" value="KAH6649345.1"/>
    <property type="molecule type" value="Genomic_DNA"/>
</dbReference>
<name>A0ACB7PM01_9PEZI</name>
<comment type="caution">
    <text evidence="1">The sequence shown here is derived from an EMBL/GenBank/DDBJ whole genome shotgun (WGS) entry which is preliminary data.</text>
</comment>